<name>A0A6U5ML20_9STRA</name>
<feature type="region of interest" description="Disordered" evidence="1">
    <location>
        <begin position="1"/>
        <end position="37"/>
    </location>
</feature>
<dbReference type="EMBL" id="HBGK01031925">
    <property type="protein sequence ID" value="CAD9290522.1"/>
    <property type="molecule type" value="Transcribed_RNA"/>
</dbReference>
<feature type="compositionally biased region" description="Polar residues" evidence="1">
    <location>
        <begin position="1"/>
        <end position="12"/>
    </location>
</feature>
<organism evidence="4">
    <name type="scientific">Grammatophora oceanica</name>
    <dbReference type="NCBI Taxonomy" id="210454"/>
    <lineage>
        <taxon>Eukaryota</taxon>
        <taxon>Sar</taxon>
        <taxon>Stramenopiles</taxon>
        <taxon>Ochrophyta</taxon>
        <taxon>Bacillariophyta</taxon>
        <taxon>Fragilariophyceae</taxon>
        <taxon>Fragilariophycidae</taxon>
        <taxon>Rhabdonematales</taxon>
        <taxon>Grammatophoraceae</taxon>
        <taxon>Grammatophora</taxon>
    </lineage>
</organism>
<gene>
    <name evidence="2" type="ORF">GOCE00092_LOCUS16664</name>
    <name evidence="3" type="ORF">GOCE00092_LOCUS16670</name>
    <name evidence="4" type="ORF">GOCE00092_LOCUS16677</name>
</gene>
<evidence type="ECO:0000256" key="1">
    <source>
        <dbReference type="SAM" id="MobiDB-lite"/>
    </source>
</evidence>
<dbReference type="AlphaFoldDB" id="A0A6U5ML20"/>
<dbReference type="EMBL" id="HBGK01031903">
    <property type="protein sequence ID" value="CAD9290496.1"/>
    <property type="molecule type" value="Transcribed_RNA"/>
</dbReference>
<evidence type="ECO:0000313" key="3">
    <source>
        <dbReference type="EMBL" id="CAD9290507.1"/>
    </source>
</evidence>
<proteinExistence type="predicted"/>
<accession>A0A6U5ML20</accession>
<reference evidence="4" key="1">
    <citation type="submission" date="2021-01" db="EMBL/GenBank/DDBJ databases">
        <authorList>
            <person name="Corre E."/>
            <person name="Pelletier E."/>
            <person name="Niang G."/>
            <person name="Scheremetjew M."/>
            <person name="Finn R."/>
            <person name="Kale V."/>
            <person name="Holt S."/>
            <person name="Cochrane G."/>
            <person name="Meng A."/>
            <person name="Brown T."/>
            <person name="Cohen L."/>
        </authorList>
    </citation>
    <scope>NUCLEOTIDE SEQUENCE</scope>
    <source>
        <strain evidence="4">CCMP 410</strain>
    </source>
</reference>
<evidence type="ECO:0000313" key="2">
    <source>
        <dbReference type="EMBL" id="CAD9290496.1"/>
    </source>
</evidence>
<sequence length="119" mass="11459">MSGSSGNPTSTGAVRGASSGVPSVAAPPIGRHLAPSAPNLPIKPTTALVTAAPIAAVPGAAAPATAAPVRCSARLSTGRGCPWDGCCCYSSALVTAAPRMAALVGGNVGMPTFGLRPPR</sequence>
<dbReference type="EMBL" id="HBGK01031914">
    <property type="protein sequence ID" value="CAD9290507.1"/>
    <property type="molecule type" value="Transcribed_RNA"/>
</dbReference>
<evidence type="ECO:0000313" key="4">
    <source>
        <dbReference type="EMBL" id="CAD9290522.1"/>
    </source>
</evidence>
<protein>
    <submittedName>
        <fullName evidence="4">Uncharacterized protein</fullName>
    </submittedName>
</protein>